<evidence type="ECO:0000259" key="1">
    <source>
        <dbReference type="Pfam" id="PF18962"/>
    </source>
</evidence>
<dbReference type="NCBIfam" id="TIGR04183">
    <property type="entry name" value="Por_Secre_tail"/>
    <property type="match status" value="1"/>
</dbReference>
<gene>
    <name evidence="2" type="ORF">SAMN04488541_10826</name>
</gene>
<feature type="domain" description="Secretion system C-terminal sorting" evidence="1">
    <location>
        <begin position="804"/>
        <end position="879"/>
    </location>
</feature>
<dbReference type="Pfam" id="PF17164">
    <property type="entry name" value="DUF5122"/>
    <property type="match status" value="1"/>
</dbReference>
<reference evidence="2 3" key="1">
    <citation type="submission" date="2016-10" db="EMBL/GenBank/DDBJ databases">
        <authorList>
            <person name="de Groot N.N."/>
        </authorList>
    </citation>
    <scope>NUCLEOTIDE SEQUENCE [LARGE SCALE GENOMIC DNA]</scope>
    <source>
        <strain>GEY</strain>
        <strain evidence="3">DSM 9560</strain>
    </source>
</reference>
<dbReference type="AlphaFoldDB" id="A0A1I2K4I0"/>
<dbReference type="Gene3D" id="2.80.10.50">
    <property type="match status" value="1"/>
</dbReference>
<sequence length="881" mass="94450">MQADGKIIVGGAFTIFNGNLTNARRIVRLNTDGSQDAVFNTGTGFNSDVFSLKMSADGRFVYVGGKFTNFNGLVRLRGANLLCEVTPYVVLGGTLDAFTTCAGTPSETQSYTIAGANLTSDIVITAPTGFEISKTNATSGFASSQNLTPTSGNVAETTIYIRIASTATAGNYTDSELTHTATGATTQKAFLQGAVNNSAAPTVSIAPASITTVATTFTATVSNVPSGTITYNFKKDGVSQQNTTSNTWNATGLANGNVITCEISIAGGTCILSSSATSNSVNVSIGTGSIIYVRKDGNDANDGFTNTPTGAKLTLIGGVAAVPDGGTVVLNTGTYNENVTITGKGFSLQGVGNPIVQAINVNATGKTINLIGAVGISELLRMQAGDLLTNNYLSLLSNATQQGMVANLGGSIVGNVNVQRFVPTYAERTTVQGYNYFSSPVSGKTIAEFNDDVPLVLNPNYDFVVQYAGAFPNFYRYEESRVISSPPTFNVFEKGWESPSALSEALDVGRGYILNLNSGTVIDFFGALNNGNLSLPITRGNASNAGWNLVGNPYPSPIDFDALYALNSGQIDGYNYRRIATAPYSGTWAYYVQGAGTGTNSSTNEIALGQGFFVRKTNIGISNFSFTNAVRLTTYQNPQFYRTESTESQNINGLLKIQLAGKVLKDETIVYFRKKATEQFDNAFDAPKIQFNTGGAPNVFTHTSKQNFAINGLPELSKETLVPLRFIISEKGTFTFKMTEMKHFEGKPKIYLEDRQEGILHDILQKEYTFSTNLTYDSARFFLHFLPDLTAQKNQVNVSSQALLYPNPTDSEVSISLENEVRGNISIEITDLLGRVVAAQSMEKKEEKMKVNMSIEGLPKGIYLLKINGLNYTETKKIIKQ</sequence>
<dbReference type="STRING" id="1003.SAMN04488541_10826"/>
<evidence type="ECO:0000313" key="3">
    <source>
        <dbReference type="Proteomes" id="UP000199513"/>
    </source>
</evidence>
<dbReference type="OrthoDB" id="531718at2"/>
<dbReference type="Proteomes" id="UP000199513">
    <property type="component" value="Unassembled WGS sequence"/>
</dbReference>
<dbReference type="Pfam" id="PF18962">
    <property type="entry name" value="Por_Secre_tail"/>
    <property type="match status" value="1"/>
</dbReference>
<dbReference type="InterPro" id="IPR013431">
    <property type="entry name" value="Delta_60_rpt"/>
</dbReference>
<dbReference type="InterPro" id="IPR026444">
    <property type="entry name" value="Secre_tail"/>
</dbReference>
<dbReference type="EMBL" id="FONY01000082">
    <property type="protein sequence ID" value="SFF61248.1"/>
    <property type="molecule type" value="Genomic_DNA"/>
</dbReference>
<name>A0A1I2K4I0_9BACT</name>
<protein>
    <submittedName>
        <fullName evidence="2">Por secretion system C-terminal sorting domain-containing protein</fullName>
    </submittedName>
</protein>
<accession>A0A1I2K4I0</accession>
<evidence type="ECO:0000313" key="2">
    <source>
        <dbReference type="EMBL" id="SFF61248.1"/>
    </source>
</evidence>
<organism evidence="2 3">
    <name type="scientific">Thermoflexibacter ruber</name>
    <dbReference type="NCBI Taxonomy" id="1003"/>
    <lineage>
        <taxon>Bacteria</taxon>
        <taxon>Pseudomonadati</taxon>
        <taxon>Bacteroidota</taxon>
        <taxon>Cytophagia</taxon>
        <taxon>Cytophagales</taxon>
        <taxon>Thermoflexibacteraceae</taxon>
        <taxon>Thermoflexibacter</taxon>
    </lineage>
</organism>
<proteinExistence type="predicted"/>
<keyword evidence="3" id="KW-1185">Reference proteome</keyword>